<feature type="domain" description="Histidine kinase" evidence="15">
    <location>
        <begin position="136"/>
        <end position="367"/>
    </location>
</feature>
<evidence type="ECO:0000256" key="5">
    <source>
        <dbReference type="ARBA" id="ARBA00022553"/>
    </source>
</evidence>
<dbReference type="RefSeq" id="WP_268045232.1">
    <property type="nucleotide sequence ID" value="NZ_CP104064.1"/>
</dbReference>
<evidence type="ECO:0000256" key="2">
    <source>
        <dbReference type="ARBA" id="ARBA00004651"/>
    </source>
</evidence>
<feature type="transmembrane region" description="Helical" evidence="14">
    <location>
        <begin position="12"/>
        <end position="36"/>
    </location>
</feature>
<evidence type="ECO:0000256" key="6">
    <source>
        <dbReference type="ARBA" id="ARBA00022679"/>
    </source>
</evidence>
<accession>A0ABY6Z4A8</accession>
<dbReference type="PANTHER" id="PTHR45453:SF2">
    <property type="entry name" value="HISTIDINE KINASE"/>
    <property type="match status" value="1"/>
</dbReference>
<keyword evidence="8" id="KW-0547">Nucleotide-binding</keyword>
<evidence type="ECO:0000256" key="8">
    <source>
        <dbReference type="ARBA" id="ARBA00022741"/>
    </source>
</evidence>
<dbReference type="SUPFAM" id="SSF55874">
    <property type="entry name" value="ATPase domain of HSP90 chaperone/DNA topoisomerase II/histidine kinase"/>
    <property type="match status" value="1"/>
</dbReference>
<dbReference type="SMART" id="SM00387">
    <property type="entry name" value="HATPase_c"/>
    <property type="match status" value="1"/>
</dbReference>
<dbReference type="PRINTS" id="PR00344">
    <property type="entry name" value="BCTRLSENSOR"/>
</dbReference>
<keyword evidence="13 14" id="KW-0472">Membrane</keyword>
<dbReference type="InterPro" id="IPR050351">
    <property type="entry name" value="BphY/WalK/GraS-like"/>
</dbReference>
<dbReference type="EMBL" id="CP104064">
    <property type="protein sequence ID" value="WAH37714.1"/>
    <property type="molecule type" value="Genomic_DNA"/>
</dbReference>
<evidence type="ECO:0000259" key="15">
    <source>
        <dbReference type="PROSITE" id="PS50109"/>
    </source>
</evidence>
<evidence type="ECO:0000313" key="17">
    <source>
        <dbReference type="Proteomes" id="UP001164803"/>
    </source>
</evidence>
<comment type="subcellular location">
    <subcellularLocation>
        <location evidence="2">Cell membrane</location>
        <topology evidence="2">Multi-pass membrane protein</topology>
    </subcellularLocation>
</comment>
<organism evidence="16 17">
    <name type="scientific">Alicyclobacillus dauci</name>
    <dbReference type="NCBI Taxonomy" id="1475485"/>
    <lineage>
        <taxon>Bacteria</taxon>
        <taxon>Bacillati</taxon>
        <taxon>Bacillota</taxon>
        <taxon>Bacilli</taxon>
        <taxon>Bacillales</taxon>
        <taxon>Alicyclobacillaceae</taxon>
        <taxon>Alicyclobacillus</taxon>
    </lineage>
</organism>
<evidence type="ECO:0000256" key="10">
    <source>
        <dbReference type="ARBA" id="ARBA00022840"/>
    </source>
</evidence>
<keyword evidence="6" id="KW-0808">Transferase</keyword>
<dbReference type="EC" id="2.7.13.3" evidence="3"/>
<feature type="transmembrane region" description="Helical" evidence="14">
    <location>
        <begin position="48"/>
        <end position="68"/>
    </location>
</feature>
<dbReference type="Pfam" id="PF02518">
    <property type="entry name" value="HATPase_c"/>
    <property type="match status" value="1"/>
</dbReference>
<dbReference type="Proteomes" id="UP001164803">
    <property type="component" value="Chromosome"/>
</dbReference>
<keyword evidence="7 14" id="KW-0812">Transmembrane</keyword>
<evidence type="ECO:0000256" key="11">
    <source>
        <dbReference type="ARBA" id="ARBA00022989"/>
    </source>
</evidence>
<gene>
    <name evidence="16" type="ORF">NZD86_04180</name>
</gene>
<dbReference type="InterPro" id="IPR036890">
    <property type="entry name" value="HATPase_C_sf"/>
</dbReference>
<keyword evidence="17" id="KW-1185">Reference proteome</keyword>
<dbReference type="CDD" id="cd00082">
    <property type="entry name" value="HisKA"/>
    <property type="match status" value="1"/>
</dbReference>
<keyword evidence="11 14" id="KW-1133">Transmembrane helix</keyword>
<evidence type="ECO:0000256" key="1">
    <source>
        <dbReference type="ARBA" id="ARBA00000085"/>
    </source>
</evidence>
<sequence>MRRGQAFKVYFRDMFGIMCWFVVGIVLTVTVVWLSGIAYHRPIPISELLYAILLALVMASFGLAIHYFRRHPFLHLLEHQIERLSTLDSVDALMIAAHLGEHRMFVRLVKCYVQRATEDVQRIETKRTFYEHFTTRFAHQMKTPLAVLQLLMGEARSQMANDPQASPSQVGETLDAIEAEHQRLSEAIETMLHTVRLQAFSFDAHMTEIRITEFLRTIVNDHKSAWIRTRIYPHVESDNPDAIVHTDEKWLGLICEQVIRNAFQYGYPVDDSGNRTGEPSEFWVRVTTSDDATHIIFTDHGIGMHARDVRRAFEPFFTGQNGRSHSRATGMGLYLAAETAKRLGIQLDLASTLHQGTTVRITIPTAQYLSPYITNQRDVQQ</sequence>
<evidence type="ECO:0000256" key="14">
    <source>
        <dbReference type="SAM" id="Phobius"/>
    </source>
</evidence>
<dbReference type="GO" id="GO:0016301">
    <property type="term" value="F:kinase activity"/>
    <property type="evidence" value="ECO:0007669"/>
    <property type="project" value="UniProtKB-KW"/>
</dbReference>
<keyword evidence="9 16" id="KW-0418">Kinase</keyword>
<evidence type="ECO:0000256" key="13">
    <source>
        <dbReference type="ARBA" id="ARBA00023136"/>
    </source>
</evidence>
<reference evidence="16" key="1">
    <citation type="submission" date="2022-08" db="EMBL/GenBank/DDBJ databases">
        <title>Alicyclobacillus dauci DSM2870, complete genome.</title>
        <authorList>
            <person name="Wang Q."/>
            <person name="Cai R."/>
            <person name="Wang Z."/>
        </authorList>
    </citation>
    <scope>NUCLEOTIDE SEQUENCE</scope>
    <source>
        <strain evidence="16">DSM 28700</strain>
    </source>
</reference>
<dbReference type="Pfam" id="PF00512">
    <property type="entry name" value="HisKA"/>
    <property type="match status" value="1"/>
</dbReference>
<dbReference type="SUPFAM" id="SSF47384">
    <property type="entry name" value="Homodimeric domain of signal transducing histidine kinase"/>
    <property type="match status" value="1"/>
</dbReference>
<protein>
    <recommendedName>
        <fullName evidence="3">histidine kinase</fullName>
        <ecNumber evidence="3">2.7.13.3</ecNumber>
    </recommendedName>
</protein>
<evidence type="ECO:0000313" key="16">
    <source>
        <dbReference type="EMBL" id="WAH37714.1"/>
    </source>
</evidence>
<dbReference type="InterPro" id="IPR005467">
    <property type="entry name" value="His_kinase_dom"/>
</dbReference>
<keyword evidence="5" id="KW-0597">Phosphoprotein</keyword>
<dbReference type="SMART" id="SM00388">
    <property type="entry name" value="HisKA"/>
    <property type="match status" value="1"/>
</dbReference>
<evidence type="ECO:0000256" key="3">
    <source>
        <dbReference type="ARBA" id="ARBA00012438"/>
    </source>
</evidence>
<dbReference type="InterPro" id="IPR003594">
    <property type="entry name" value="HATPase_dom"/>
</dbReference>
<dbReference type="PANTHER" id="PTHR45453">
    <property type="entry name" value="PHOSPHATE REGULON SENSOR PROTEIN PHOR"/>
    <property type="match status" value="1"/>
</dbReference>
<dbReference type="Gene3D" id="3.30.565.10">
    <property type="entry name" value="Histidine kinase-like ATPase, C-terminal domain"/>
    <property type="match status" value="1"/>
</dbReference>
<evidence type="ECO:0000256" key="12">
    <source>
        <dbReference type="ARBA" id="ARBA00023012"/>
    </source>
</evidence>
<dbReference type="InterPro" id="IPR004358">
    <property type="entry name" value="Sig_transdc_His_kin-like_C"/>
</dbReference>
<comment type="catalytic activity">
    <reaction evidence="1">
        <text>ATP + protein L-histidine = ADP + protein N-phospho-L-histidine.</text>
        <dbReference type="EC" id="2.7.13.3"/>
    </reaction>
</comment>
<keyword evidence="4" id="KW-1003">Cell membrane</keyword>
<evidence type="ECO:0000256" key="4">
    <source>
        <dbReference type="ARBA" id="ARBA00022475"/>
    </source>
</evidence>
<dbReference type="InterPro" id="IPR003661">
    <property type="entry name" value="HisK_dim/P_dom"/>
</dbReference>
<evidence type="ECO:0000256" key="7">
    <source>
        <dbReference type="ARBA" id="ARBA00022692"/>
    </source>
</evidence>
<dbReference type="Gene3D" id="1.10.287.130">
    <property type="match status" value="1"/>
</dbReference>
<dbReference type="InterPro" id="IPR036097">
    <property type="entry name" value="HisK_dim/P_sf"/>
</dbReference>
<name>A0ABY6Z4A8_9BACL</name>
<dbReference type="PROSITE" id="PS50109">
    <property type="entry name" value="HIS_KIN"/>
    <property type="match status" value="1"/>
</dbReference>
<keyword evidence="10" id="KW-0067">ATP-binding</keyword>
<proteinExistence type="predicted"/>
<keyword evidence="12" id="KW-0902">Two-component regulatory system</keyword>
<evidence type="ECO:0000256" key="9">
    <source>
        <dbReference type="ARBA" id="ARBA00022777"/>
    </source>
</evidence>